<feature type="compositionally biased region" description="Low complexity" evidence="1">
    <location>
        <begin position="220"/>
        <end position="247"/>
    </location>
</feature>
<feature type="compositionally biased region" description="Low complexity" evidence="1">
    <location>
        <begin position="355"/>
        <end position="377"/>
    </location>
</feature>
<evidence type="ECO:0000256" key="1">
    <source>
        <dbReference type="SAM" id="MobiDB-lite"/>
    </source>
</evidence>
<evidence type="ECO:0000313" key="3">
    <source>
        <dbReference type="RefSeq" id="XP_034117767.2"/>
    </source>
</evidence>
<protein>
    <submittedName>
        <fullName evidence="3">Mediator of RNA polymerase II transcription subunit 26</fullName>
    </submittedName>
</protein>
<keyword evidence="2" id="KW-1185">Reference proteome</keyword>
<dbReference type="Proteomes" id="UP000515160">
    <property type="component" value="Chromosome 2R"/>
</dbReference>
<proteinExistence type="predicted"/>
<feature type="region of interest" description="Disordered" evidence="1">
    <location>
        <begin position="351"/>
        <end position="377"/>
    </location>
</feature>
<evidence type="ECO:0000313" key="2">
    <source>
        <dbReference type="Proteomes" id="UP000515160"/>
    </source>
</evidence>
<feature type="region of interest" description="Disordered" evidence="1">
    <location>
        <begin position="659"/>
        <end position="679"/>
    </location>
</feature>
<feature type="region of interest" description="Disordered" evidence="1">
    <location>
        <begin position="137"/>
        <end position="187"/>
    </location>
</feature>
<feature type="region of interest" description="Disordered" evidence="1">
    <location>
        <begin position="545"/>
        <end position="579"/>
    </location>
</feature>
<accession>A0A6P8ZF96</accession>
<dbReference type="RefSeq" id="XP_034117767.2">
    <property type="nucleotide sequence ID" value="XM_034261876.2"/>
</dbReference>
<gene>
    <name evidence="3" type="primary">LOC117576809</name>
</gene>
<reference evidence="3" key="1">
    <citation type="submission" date="2025-08" db="UniProtKB">
        <authorList>
            <consortium name="RefSeq"/>
        </authorList>
    </citation>
    <scope>IDENTIFICATION</scope>
    <source>
        <strain evidence="3">15112-1751.03</strain>
        <tissue evidence="3">Whole Adult</tissue>
    </source>
</reference>
<dbReference type="AlphaFoldDB" id="A0A6P8ZF96"/>
<dbReference type="GeneID" id="117576809"/>
<feature type="compositionally biased region" description="Basic residues" evidence="1">
    <location>
        <begin position="266"/>
        <end position="276"/>
    </location>
</feature>
<dbReference type="OrthoDB" id="7764816at2759"/>
<feature type="compositionally biased region" description="Polar residues" evidence="1">
    <location>
        <begin position="248"/>
        <end position="259"/>
    </location>
</feature>
<feature type="compositionally biased region" description="Low complexity" evidence="1">
    <location>
        <begin position="160"/>
        <end position="179"/>
    </location>
</feature>
<dbReference type="PANTHER" id="PTHR20916:SF18">
    <property type="entry name" value="IPT_TIG DOMAIN-CONTAINING PROTEIN"/>
    <property type="match status" value="1"/>
</dbReference>
<organism evidence="2 3">
    <name type="scientific">Drosophila albomicans</name>
    <name type="common">Fruit fly</name>
    <dbReference type="NCBI Taxonomy" id="7291"/>
    <lineage>
        <taxon>Eukaryota</taxon>
        <taxon>Metazoa</taxon>
        <taxon>Ecdysozoa</taxon>
        <taxon>Arthropoda</taxon>
        <taxon>Hexapoda</taxon>
        <taxon>Insecta</taxon>
        <taxon>Pterygota</taxon>
        <taxon>Neoptera</taxon>
        <taxon>Endopterygota</taxon>
        <taxon>Diptera</taxon>
        <taxon>Brachycera</taxon>
        <taxon>Muscomorpha</taxon>
        <taxon>Ephydroidea</taxon>
        <taxon>Drosophilidae</taxon>
        <taxon>Drosophila</taxon>
    </lineage>
</organism>
<name>A0A6P8ZF96_DROAB</name>
<sequence length="699" mass="74813">MRSHVTVYRAPDTATNINNINNNNNNACHHQFARYALHAPPLPPTTATWNTAAPTAYSLHGIMPPNAAAAPTPPQLVVNQQRINECAGIPLISNACNHLTPAQRQRMLRKSSSKVWPATATHAMSQLAAHAQGQPLLQNSKQQQQQQQQQHLHHHHHQLHQQQQLPQQQQHHQQHLQQPWPAHANSYHPMRLNNFQLTDKSRVLRYQNSAPAVLSTQEKQQQQQSALSNTHSSNHNNNNNNNSSSNNAGQDATPATMTESCLPRIIKPRKRRKKDRKPANGVLLKLDAEMQPKLTPQAAATLPAAVYAAQQTQLLSNCGNNNLQQHDHSHGVCFCRDCDPLRSLWDYPLRRSHSDASSQGQSSNSSSRGSCSTSSSTSSSSDNSCASSICSQQQQQQLQHQHQHKQHVANSFDETTTTEHFAPITGDSSRAEIVGVIGSQRSHAHVATTTTTTNTAATATALYLSDSNDSGYGDILSGMNIANDLFASCFNHVATATSGGGGGAGRGGNAMDANAETLLNESINEISRKLIETCAVNEPTNAGLGDSSIGSGSGSGRGSIASGSGSGSGSGDSDSCSASASDSGLDSAGSYNSEALVFNFEHLHLTDTNFVTPTAMNFLVDCNNNNNNCISSNSNSGSSKQQFYNNCFDLVWRSSNSNHHSGNQVTAGKSSNSDSGATTPTTLILGTVGKLKPAFSTIS</sequence>
<feature type="region of interest" description="Disordered" evidence="1">
    <location>
        <begin position="212"/>
        <end position="280"/>
    </location>
</feature>
<dbReference type="PANTHER" id="PTHR20916">
    <property type="entry name" value="CYSTEINE AND GLYCINE-RICH PROTEIN 2 BINDING PROTEIN"/>
    <property type="match status" value="1"/>
</dbReference>